<evidence type="ECO:0000256" key="1">
    <source>
        <dbReference type="SAM" id="SignalP"/>
    </source>
</evidence>
<dbReference type="OrthoDB" id="193535at2"/>
<feature type="chain" id="PRO_5008002644" description="DUF3455 domain-containing protein" evidence="1">
    <location>
        <begin position="25"/>
        <end position="176"/>
    </location>
</feature>
<organism evidence="2 3">
    <name type="scientific">Stutzerimonas stutzeri</name>
    <name type="common">Pseudomonas stutzeri</name>
    <dbReference type="NCBI Taxonomy" id="316"/>
    <lineage>
        <taxon>Bacteria</taxon>
        <taxon>Pseudomonadati</taxon>
        <taxon>Pseudomonadota</taxon>
        <taxon>Gammaproteobacteria</taxon>
        <taxon>Pseudomonadales</taxon>
        <taxon>Pseudomonadaceae</taxon>
        <taxon>Stutzerimonas</taxon>
    </lineage>
</organism>
<dbReference type="RefSeq" id="WP_045425151.1">
    <property type="nucleotide sequence ID" value="NZ_CP015641.1"/>
</dbReference>
<evidence type="ECO:0000313" key="2">
    <source>
        <dbReference type="EMBL" id="ANF23916.1"/>
    </source>
</evidence>
<name>A0A172WKR0_STUST</name>
<dbReference type="PROSITE" id="PS51257">
    <property type="entry name" value="PROKAR_LIPOPROTEIN"/>
    <property type="match status" value="1"/>
</dbReference>
<proteinExistence type="predicted"/>
<dbReference type="EMBL" id="CP015641">
    <property type="protein sequence ID" value="ANF23916.1"/>
    <property type="molecule type" value="Genomic_DNA"/>
</dbReference>
<evidence type="ECO:0008006" key="4">
    <source>
        <dbReference type="Google" id="ProtNLM"/>
    </source>
</evidence>
<protein>
    <recommendedName>
        <fullName evidence="4">DUF3455 domain-containing protein</fullName>
    </recommendedName>
</protein>
<reference evidence="2 3" key="1">
    <citation type="submission" date="2016-05" db="EMBL/GenBank/DDBJ databases">
        <title>Genome sequence of Pseudomonas stutzeri 273 and identification of the exopolysaccharide biosynthesis locus.</title>
        <authorList>
            <person name="Wu S."/>
            <person name="Sun C."/>
        </authorList>
    </citation>
    <scope>NUCLEOTIDE SEQUENCE [LARGE SCALE GENOMIC DNA]</scope>
    <source>
        <strain evidence="2 3">273</strain>
    </source>
</reference>
<evidence type="ECO:0000313" key="3">
    <source>
        <dbReference type="Proteomes" id="UP000077787"/>
    </source>
</evidence>
<keyword evidence="1" id="KW-0732">Signal</keyword>
<dbReference type="PANTHER" id="PTHR35567:SF1">
    <property type="entry name" value="CONSERVED FUNGAL PROTEIN (AFU_ORTHOLOGUE AFUA_1G14230)"/>
    <property type="match status" value="1"/>
</dbReference>
<dbReference type="PANTHER" id="PTHR35567">
    <property type="entry name" value="MALATE DEHYDROGENASE (AFU_ORTHOLOGUE AFUA_2G13800)"/>
    <property type="match status" value="1"/>
</dbReference>
<sequence>MDAKKILCLTGLTLAIGCSASAFAQMDVPEAVRVPDGHKVAMETVGVGQITYECQAKTDMPGQMAWVFMGPKAALNDRSGKQVGKYYGPPATWEAMDGSKVTGTQVAIAPAGDGNIPHQLVKANPAEGKGAMTGVTYIQRVATKGGVAPAKTCAAANEGERQIVDYQADYLFWANK</sequence>
<accession>A0A172WKR0</accession>
<gene>
    <name evidence="2" type="ORF">PS273GM_01530</name>
</gene>
<dbReference type="InterPro" id="IPR021851">
    <property type="entry name" value="DUF3455"/>
</dbReference>
<feature type="signal peptide" evidence="1">
    <location>
        <begin position="1"/>
        <end position="24"/>
    </location>
</feature>
<dbReference type="Proteomes" id="UP000077787">
    <property type="component" value="Chromosome"/>
</dbReference>
<dbReference type="AlphaFoldDB" id="A0A172WKR0"/>
<dbReference type="Pfam" id="PF11937">
    <property type="entry name" value="DUF3455"/>
    <property type="match status" value="1"/>
</dbReference>